<keyword evidence="3" id="KW-1185">Reference proteome</keyword>
<reference evidence="2 3" key="1">
    <citation type="submission" date="2020-07" db="EMBL/GenBank/DDBJ databases">
        <title>Comparative genomics of pyrophilous fungi reveals a link between fire events and developmental genes.</title>
        <authorList>
            <consortium name="DOE Joint Genome Institute"/>
            <person name="Steindorff A.S."/>
            <person name="Carver A."/>
            <person name="Calhoun S."/>
            <person name="Stillman K."/>
            <person name="Liu H."/>
            <person name="Lipzen A."/>
            <person name="Pangilinan J."/>
            <person name="Labutti K."/>
            <person name="Bruns T.D."/>
            <person name="Grigoriev I.V."/>
        </authorList>
    </citation>
    <scope>NUCLEOTIDE SEQUENCE [LARGE SCALE GENOMIC DNA]</scope>
    <source>
        <strain evidence="2 3">CBS 144469</strain>
    </source>
</reference>
<dbReference type="AlphaFoldDB" id="A0A8H6M3H7"/>
<gene>
    <name evidence="2" type="ORF">DFP72DRAFT_1069596</name>
</gene>
<feature type="compositionally biased region" description="Acidic residues" evidence="1">
    <location>
        <begin position="709"/>
        <end position="718"/>
    </location>
</feature>
<feature type="region of interest" description="Disordered" evidence="1">
    <location>
        <begin position="267"/>
        <end position="298"/>
    </location>
</feature>
<organism evidence="2 3">
    <name type="scientific">Ephemerocybe angulata</name>
    <dbReference type="NCBI Taxonomy" id="980116"/>
    <lineage>
        <taxon>Eukaryota</taxon>
        <taxon>Fungi</taxon>
        <taxon>Dikarya</taxon>
        <taxon>Basidiomycota</taxon>
        <taxon>Agaricomycotina</taxon>
        <taxon>Agaricomycetes</taxon>
        <taxon>Agaricomycetidae</taxon>
        <taxon>Agaricales</taxon>
        <taxon>Agaricineae</taxon>
        <taxon>Psathyrellaceae</taxon>
        <taxon>Ephemerocybe</taxon>
    </lineage>
</organism>
<evidence type="ECO:0000313" key="2">
    <source>
        <dbReference type="EMBL" id="KAF6753215.1"/>
    </source>
</evidence>
<sequence length="1132" mass="125013">MNSQQIYASELAATEHVHAQLADYSRTHYTRNYEEVTLEWLSEFIDELHPAPLTAPTDPVLPADPYTILLKSKAFESLEPYDETPETTQEAVALIKSVYMQGNGTPRSRKHTTSLGKGLYKESVPDGMASLKTAFLSGPLDVEEVAEPPLPFDELLNVTWDVPNNDQLRAVLEPILKQHKGDPDQTSINHLLDSDLEDDLVMDVLEMPFVPLFPRVKEPGRGECEEPRDTIDWSTISESVVPPAPVLSSDDDLPRQSMRLVDGWQAICSSPTSSSDSPGPSEEDMVDELCFPSTPDTDPPIVEEAERVKLDVPVFPRSRLMGGKKGVQPHILKDKTIETFLPALLPKGAEPPKVGPNTVTPSSPATTSMIGCASGVEEARSAPNPDDDLDLELGRLYKDTNPLSMILDEAIDEKSIALMEVPNLPEPTEHADPHWIPTSFAALTTPVPVAEGEVPRPFLRKAPMHQSITVSLSWAAFTVSEKLPSLSQILDTETPFLTRDLELQASMMHDVERLLGVCATIDDTDRPVTVQASSPYLAILSGDDVPENPFKEPSVLLLSRLDRQRSGLKSEFDDTHDDELDELEADIENEVRSPVLHEFADQQGGETEPDFGFYGAGYPTGRPEAREPSNSRPPAHSPKSSGVAEPIPEPYDEQDKENWDPSSDLAGDFLDDECRDDLNDAGAHGSDNPFFYDPEDLYRQPQIPFDLPAEMDDDDVDGVDPQGSEAQLSWQSYSLDRHVNQADSQPTPLAPPPAEDDLLAHGLPNTKGNNLQDVLMGSITESRQTKDDFLALNTSYAKQIPFKHSAVLEFARLRSVKLPEPTVQTVAQPVAAETAHQDLNVTQEMQTVPPEIIDGNTIAIEDALEHMPSSTVHRYLASLSVIQKRALVKSLASNECLVDLFERANHGDVDMILDCSTAVIFVPLFTLASECASWIEKISAQSWTFNWIYVILEAYPASCAYKVLEKPSTLYAYTPPILKAIKKLRRDIGIAEAFSNKSGDCRVIFAFADRVADAARFVRYVGNLAEARDTTNGAIWGEREWLEEEHEDEDDLACVAGLNRFSAALILSQVGVEDFLMMSPQERMSYFGLYIGATAVTTVNDDIERRHQRVSEAVSSGDDVPYHDEASPGMYH</sequence>
<evidence type="ECO:0000256" key="1">
    <source>
        <dbReference type="SAM" id="MobiDB-lite"/>
    </source>
</evidence>
<name>A0A8H6M3H7_9AGAR</name>
<dbReference type="EMBL" id="JACGCI010000040">
    <property type="protein sequence ID" value="KAF6753215.1"/>
    <property type="molecule type" value="Genomic_DNA"/>
</dbReference>
<feature type="region of interest" description="Disordered" evidence="1">
    <location>
        <begin position="1108"/>
        <end position="1132"/>
    </location>
</feature>
<proteinExistence type="predicted"/>
<evidence type="ECO:0000313" key="3">
    <source>
        <dbReference type="Proteomes" id="UP000521943"/>
    </source>
</evidence>
<feature type="region of interest" description="Disordered" evidence="1">
    <location>
        <begin position="705"/>
        <end position="724"/>
    </location>
</feature>
<protein>
    <submittedName>
        <fullName evidence="2">Uncharacterized protein</fullName>
    </submittedName>
</protein>
<comment type="caution">
    <text evidence="2">The sequence shown here is derived from an EMBL/GenBank/DDBJ whole genome shotgun (WGS) entry which is preliminary data.</text>
</comment>
<dbReference type="Proteomes" id="UP000521943">
    <property type="component" value="Unassembled WGS sequence"/>
</dbReference>
<dbReference type="OrthoDB" id="2422840at2759"/>
<feature type="region of interest" description="Disordered" evidence="1">
    <location>
        <begin position="739"/>
        <end position="766"/>
    </location>
</feature>
<feature type="region of interest" description="Disordered" evidence="1">
    <location>
        <begin position="600"/>
        <end position="696"/>
    </location>
</feature>
<accession>A0A8H6M3H7</accession>
<feature type="compositionally biased region" description="Low complexity" evidence="1">
    <location>
        <begin position="269"/>
        <end position="280"/>
    </location>
</feature>